<dbReference type="KEGG" id="dgi:Desgi_1487"/>
<dbReference type="InterPro" id="IPR027417">
    <property type="entry name" value="P-loop_NTPase"/>
</dbReference>
<name>R4KK99_9FIRM</name>
<keyword evidence="3" id="KW-1185">Reference proteome</keyword>
<reference evidence="2 3" key="1">
    <citation type="submission" date="2012-01" db="EMBL/GenBank/DDBJ databases">
        <title>Complete sequence of Desulfotomaculum gibsoniae DSM 7213.</title>
        <authorList>
            <consortium name="US DOE Joint Genome Institute"/>
            <person name="Lucas S."/>
            <person name="Han J."/>
            <person name="Lapidus A."/>
            <person name="Cheng J.-F."/>
            <person name="Goodwin L."/>
            <person name="Pitluck S."/>
            <person name="Peters L."/>
            <person name="Ovchinnikova G."/>
            <person name="Teshima H."/>
            <person name="Detter J.C."/>
            <person name="Han C."/>
            <person name="Tapia R."/>
            <person name="Land M."/>
            <person name="Hauser L."/>
            <person name="Kyrpides N."/>
            <person name="Ivanova N."/>
            <person name="Pagani I."/>
            <person name="Parshina S."/>
            <person name="Plugge C."/>
            <person name="Muyzer G."/>
            <person name="Kuever J."/>
            <person name="Ivanova A."/>
            <person name="Nazina T."/>
            <person name="Klenk H.-P."/>
            <person name="Brambilla E."/>
            <person name="Spring S."/>
            <person name="Stams A.F."/>
            <person name="Woyke T."/>
        </authorList>
    </citation>
    <scope>NUCLEOTIDE SEQUENCE [LARGE SCALE GENOMIC DNA]</scope>
    <source>
        <strain evidence="2 3">DSM 7213</strain>
    </source>
</reference>
<dbReference type="EMBL" id="CP003273">
    <property type="protein sequence ID" value="AGL00975.1"/>
    <property type="molecule type" value="Genomic_DNA"/>
</dbReference>
<dbReference type="STRING" id="767817.Desgi_1487"/>
<dbReference type="PANTHER" id="PTHR42957">
    <property type="entry name" value="HELICASE MJ1565-RELATED"/>
    <property type="match status" value="1"/>
</dbReference>
<evidence type="ECO:0000259" key="1">
    <source>
        <dbReference type="Pfam" id="PF01935"/>
    </source>
</evidence>
<accession>R4KK99</accession>
<dbReference type="Pfam" id="PF01935">
    <property type="entry name" value="DUF87"/>
    <property type="match status" value="1"/>
</dbReference>
<proteinExistence type="predicted"/>
<dbReference type="PANTHER" id="PTHR42957:SF1">
    <property type="entry name" value="HELICASE MJ1565-RELATED"/>
    <property type="match status" value="1"/>
</dbReference>
<dbReference type="AlphaFoldDB" id="R4KK99"/>
<evidence type="ECO:0000313" key="2">
    <source>
        <dbReference type="EMBL" id="AGL00975.1"/>
    </source>
</evidence>
<dbReference type="eggNOG" id="COG0433">
    <property type="taxonomic scope" value="Bacteria"/>
</dbReference>
<dbReference type="OrthoDB" id="9806951at2"/>
<dbReference type="SUPFAM" id="SSF52540">
    <property type="entry name" value="P-loop containing nucleoside triphosphate hydrolases"/>
    <property type="match status" value="1"/>
</dbReference>
<dbReference type="InterPro" id="IPR002789">
    <property type="entry name" value="HerA_central"/>
</dbReference>
<organism evidence="2 3">
    <name type="scientific">Desulfoscipio gibsoniae DSM 7213</name>
    <dbReference type="NCBI Taxonomy" id="767817"/>
    <lineage>
        <taxon>Bacteria</taxon>
        <taxon>Bacillati</taxon>
        <taxon>Bacillota</taxon>
        <taxon>Clostridia</taxon>
        <taxon>Eubacteriales</taxon>
        <taxon>Desulfallaceae</taxon>
        <taxon>Desulfoscipio</taxon>
    </lineage>
</organism>
<sequence length="581" mass="64289">MTFTPISNLEIGAVIEVDGTHIIAQLDPKVTELTRVYGGIIYPIGQFGSIIKIHYGARLIFGYVGRLRMKSDYEREKGLALESNENARIIEADLFGEGEWVFDNDKWRLDFERGVTTFPLPQQKVYLTPQAELGFIYGEGTGPVILLGEHVGSGGTPCYAEMNELLGKHTAILGSTGAGKSGTVAALLHAILDRGSDAGHQNWHPQIVILDPHNEYGAAFPNHVRLCTDEDSLVLPYWLLNMEETVSLFVGKTEEAATSQTNIIKNALLTARQDGASKINLSSQDITVDSPIPYVLGNLSGLDDFGKRNGVLDEIGFVGAVNKQRPNNQNRKDHEGFNKVLRKVDSLCRDGRLKFMMQGWDGTTDLLPEVVKQFLGDSNPIRIVDLSGVPNEVAGTASSAIARMLFSIKIWQTRGERESNPVLLVCEEAHRYVPNRGEALYEAAQDAIRRLAKEGRKYGIGLMLVSQRPSEVEATVLSQCNSWIVLRITNDSDRSHVQGILPDSLAGLTKVLSGLRRREAIFVGQAAVLPSRIMIRDLVKEGKQLPRSQDINFDTGWQSSPITNEHLTKVGKRWRLQKRDV</sequence>
<dbReference type="Proteomes" id="UP000013520">
    <property type="component" value="Chromosome"/>
</dbReference>
<dbReference type="HOGENOM" id="CLU_023842_0_0_9"/>
<feature type="domain" description="Helicase HerA central" evidence="1">
    <location>
        <begin position="147"/>
        <end position="404"/>
    </location>
</feature>
<dbReference type="Gene3D" id="3.40.50.300">
    <property type="entry name" value="P-loop containing nucleotide triphosphate hydrolases"/>
    <property type="match status" value="2"/>
</dbReference>
<gene>
    <name evidence="2" type="ORF">Desgi_1487</name>
</gene>
<evidence type="ECO:0000313" key="3">
    <source>
        <dbReference type="Proteomes" id="UP000013520"/>
    </source>
</evidence>
<protein>
    <submittedName>
        <fullName evidence="2">Putative ATPase</fullName>
    </submittedName>
</protein>
<dbReference type="InterPro" id="IPR008571">
    <property type="entry name" value="HerA-like"/>
</dbReference>